<dbReference type="Proteomes" id="UP000694395">
    <property type="component" value="Chromosome 5"/>
</dbReference>
<proteinExistence type="predicted"/>
<evidence type="ECO:0000313" key="2">
    <source>
        <dbReference type="Ensembl" id="ENSOMYP00000062970.2"/>
    </source>
</evidence>
<reference evidence="2" key="3">
    <citation type="submission" date="2025-09" db="UniProtKB">
        <authorList>
            <consortium name="Ensembl"/>
        </authorList>
    </citation>
    <scope>IDENTIFICATION</scope>
</reference>
<accession>A0A8C7SBK9</accession>
<reference evidence="2" key="1">
    <citation type="submission" date="2020-07" db="EMBL/GenBank/DDBJ databases">
        <title>A long reads based de novo assembly of the rainbow trout Arlee double haploid line genome.</title>
        <authorList>
            <person name="Gao G."/>
            <person name="Palti Y."/>
        </authorList>
    </citation>
    <scope>NUCLEOTIDE SEQUENCE [LARGE SCALE GENOMIC DNA]</scope>
</reference>
<feature type="compositionally biased region" description="Polar residues" evidence="1">
    <location>
        <begin position="26"/>
        <end position="37"/>
    </location>
</feature>
<feature type="region of interest" description="Disordered" evidence="1">
    <location>
        <begin position="1"/>
        <end position="66"/>
    </location>
</feature>
<reference evidence="2" key="2">
    <citation type="submission" date="2025-08" db="UniProtKB">
        <authorList>
            <consortium name="Ensembl"/>
        </authorList>
    </citation>
    <scope>IDENTIFICATION</scope>
</reference>
<dbReference type="AlphaFoldDB" id="A0A8C7SBK9"/>
<feature type="compositionally biased region" description="Basic and acidic residues" evidence="1">
    <location>
        <begin position="39"/>
        <end position="57"/>
    </location>
</feature>
<sequence length="91" mass="9911">MSGPNGDPNISTDDDIIDNEDEFRVQLSTATPSGEDQQSLDKDSPASEGEKGEEDKAGLLNVTQNNIPPTNMSIFPFLKCSCDRIFSVPFM</sequence>
<name>A0A8C7SBK9_ONCMY</name>
<keyword evidence="3" id="KW-1185">Reference proteome</keyword>
<protein>
    <submittedName>
        <fullName evidence="2">Uncharacterized protein</fullName>
    </submittedName>
</protein>
<dbReference type="Ensembl" id="ENSOMYT00000068563.2">
    <property type="protein sequence ID" value="ENSOMYP00000062970.2"/>
    <property type="gene ID" value="ENSOMYG00000029139.2"/>
</dbReference>
<feature type="compositionally biased region" description="Acidic residues" evidence="1">
    <location>
        <begin position="12"/>
        <end position="21"/>
    </location>
</feature>
<evidence type="ECO:0000313" key="3">
    <source>
        <dbReference type="Proteomes" id="UP000694395"/>
    </source>
</evidence>
<organism evidence="2 3">
    <name type="scientific">Oncorhynchus mykiss</name>
    <name type="common">Rainbow trout</name>
    <name type="synonym">Salmo gairdneri</name>
    <dbReference type="NCBI Taxonomy" id="8022"/>
    <lineage>
        <taxon>Eukaryota</taxon>
        <taxon>Metazoa</taxon>
        <taxon>Chordata</taxon>
        <taxon>Craniata</taxon>
        <taxon>Vertebrata</taxon>
        <taxon>Euteleostomi</taxon>
        <taxon>Actinopterygii</taxon>
        <taxon>Neopterygii</taxon>
        <taxon>Teleostei</taxon>
        <taxon>Protacanthopterygii</taxon>
        <taxon>Salmoniformes</taxon>
        <taxon>Salmonidae</taxon>
        <taxon>Salmoninae</taxon>
        <taxon>Oncorhynchus</taxon>
    </lineage>
</organism>
<evidence type="ECO:0000256" key="1">
    <source>
        <dbReference type="SAM" id="MobiDB-lite"/>
    </source>
</evidence>